<evidence type="ECO:0000256" key="2">
    <source>
        <dbReference type="ARBA" id="ARBA00023242"/>
    </source>
</evidence>
<evidence type="ECO:0000313" key="4">
    <source>
        <dbReference type="EMBL" id="KAG9190827.1"/>
    </source>
</evidence>
<reference evidence="4" key="1">
    <citation type="submission" date="2021-07" db="EMBL/GenBank/DDBJ databases">
        <title>Genome Resource of American Ginseng Black Spot Pathogen Alternaria panax.</title>
        <authorList>
            <person name="Qiu C."/>
            <person name="Wang W."/>
            <person name="Liu Z."/>
        </authorList>
    </citation>
    <scope>NUCLEOTIDE SEQUENCE</scope>
    <source>
        <strain evidence="4">BNCC115425</strain>
    </source>
</reference>
<dbReference type="PANTHER" id="PTHR31001:SF85">
    <property type="entry name" value="ZN(II)2CYS6 TRANSCRIPTION FACTOR (EUROFUNG)"/>
    <property type="match status" value="1"/>
</dbReference>
<evidence type="ECO:0000256" key="1">
    <source>
        <dbReference type="ARBA" id="ARBA00004123"/>
    </source>
</evidence>
<organism evidence="4 5">
    <name type="scientific">Alternaria panax</name>
    <dbReference type="NCBI Taxonomy" id="48097"/>
    <lineage>
        <taxon>Eukaryota</taxon>
        <taxon>Fungi</taxon>
        <taxon>Dikarya</taxon>
        <taxon>Ascomycota</taxon>
        <taxon>Pezizomycotina</taxon>
        <taxon>Dothideomycetes</taxon>
        <taxon>Pleosporomycetidae</taxon>
        <taxon>Pleosporales</taxon>
        <taxon>Pleosporineae</taxon>
        <taxon>Pleosporaceae</taxon>
        <taxon>Alternaria</taxon>
        <taxon>Alternaria sect. Panax</taxon>
    </lineage>
</organism>
<feature type="domain" description="Xylanolytic transcriptional activator regulatory" evidence="3">
    <location>
        <begin position="34"/>
        <end position="182"/>
    </location>
</feature>
<sequence>MSDNPRFALIRHTHSSVRPRHPSTNRLHQLWEILFSNVDPLTEVVYVPSLRLLTEKAAKSPEVIPRALEALMVAIHGSAVVSLGRDGCEQEFAEPRDGLLSQYISATETALSQASLTETTSMIVLQALVIHLITVRDVYTPRADWTLIGVAIRIAQGIDLERDGKYLGLSPFEAEIRGRIWFQLDSHDSRVAELCSLSKYRDPDVGPQRAEWPTNVNDDQLHARMNEIPLRSNRLTDAVFVVTRCEMGKFAAARIAAL</sequence>
<evidence type="ECO:0000259" key="3">
    <source>
        <dbReference type="Pfam" id="PF04082"/>
    </source>
</evidence>
<dbReference type="InterPro" id="IPR050613">
    <property type="entry name" value="Sec_Metabolite_Reg"/>
</dbReference>
<dbReference type="GO" id="GO:0003677">
    <property type="term" value="F:DNA binding"/>
    <property type="evidence" value="ECO:0007669"/>
    <property type="project" value="InterPro"/>
</dbReference>
<dbReference type="GO" id="GO:0005634">
    <property type="term" value="C:nucleus"/>
    <property type="evidence" value="ECO:0007669"/>
    <property type="project" value="UniProtKB-SubCell"/>
</dbReference>
<evidence type="ECO:0000313" key="5">
    <source>
        <dbReference type="Proteomes" id="UP001199106"/>
    </source>
</evidence>
<dbReference type="InterPro" id="IPR007219">
    <property type="entry name" value="XnlR_reg_dom"/>
</dbReference>
<dbReference type="EMBL" id="JAANER010000004">
    <property type="protein sequence ID" value="KAG9190827.1"/>
    <property type="molecule type" value="Genomic_DNA"/>
</dbReference>
<protein>
    <recommendedName>
        <fullName evidence="3">Xylanolytic transcriptional activator regulatory domain-containing protein</fullName>
    </recommendedName>
</protein>
<keyword evidence="2" id="KW-0539">Nucleus</keyword>
<comment type="subcellular location">
    <subcellularLocation>
        <location evidence="1">Nucleus</location>
    </subcellularLocation>
</comment>
<dbReference type="GO" id="GO:0006351">
    <property type="term" value="P:DNA-templated transcription"/>
    <property type="evidence" value="ECO:0007669"/>
    <property type="project" value="InterPro"/>
</dbReference>
<gene>
    <name evidence="4" type="ORF">G6011_08915</name>
</gene>
<dbReference type="CDD" id="cd12148">
    <property type="entry name" value="fungal_TF_MHR"/>
    <property type="match status" value="1"/>
</dbReference>
<keyword evidence="5" id="KW-1185">Reference proteome</keyword>
<dbReference type="Proteomes" id="UP001199106">
    <property type="component" value="Unassembled WGS sequence"/>
</dbReference>
<proteinExistence type="predicted"/>
<name>A0AAD4IA48_9PLEO</name>
<accession>A0AAD4IA48</accession>
<dbReference type="AlphaFoldDB" id="A0AAD4IA48"/>
<dbReference type="Pfam" id="PF04082">
    <property type="entry name" value="Fungal_trans"/>
    <property type="match status" value="1"/>
</dbReference>
<dbReference type="GO" id="GO:0008270">
    <property type="term" value="F:zinc ion binding"/>
    <property type="evidence" value="ECO:0007669"/>
    <property type="project" value="InterPro"/>
</dbReference>
<dbReference type="PANTHER" id="PTHR31001">
    <property type="entry name" value="UNCHARACTERIZED TRANSCRIPTIONAL REGULATORY PROTEIN"/>
    <property type="match status" value="1"/>
</dbReference>
<comment type="caution">
    <text evidence="4">The sequence shown here is derived from an EMBL/GenBank/DDBJ whole genome shotgun (WGS) entry which is preliminary data.</text>
</comment>